<reference evidence="6 7" key="1">
    <citation type="journal article" date="2021" name="Nat. Plants">
        <title>The Taxus genome provides insights into paclitaxel biosynthesis.</title>
        <authorList>
            <person name="Xiong X."/>
            <person name="Gou J."/>
            <person name="Liao Q."/>
            <person name="Li Y."/>
            <person name="Zhou Q."/>
            <person name="Bi G."/>
            <person name="Li C."/>
            <person name="Du R."/>
            <person name="Wang X."/>
            <person name="Sun T."/>
            <person name="Guo L."/>
            <person name="Liang H."/>
            <person name="Lu P."/>
            <person name="Wu Y."/>
            <person name="Zhang Z."/>
            <person name="Ro D.K."/>
            <person name="Shang Y."/>
            <person name="Huang S."/>
            <person name="Yan J."/>
        </authorList>
    </citation>
    <scope>NUCLEOTIDE SEQUENCE [LARGE SCALE GENOMIC DNA]</scope>
    <source>
        <strain evidence="6">Ta-2019</strain>
    </source>
</reference>
<evidence type="ECO:0000256" key="3">
    <source>
        <dbReference type="ARBA" id="ARBA00022692"/>
    </source>
</evidence>
<proteinExistence type="predicted"/>
<evidence type="ECO:0000256" key="4">
    <source>
        <dbReference type="ARBA" id="ARBA00022989"/>
    </source>
</evidence>
<dbReference type="Proteomes" id="UP000824469">
    <property type="component" value="Unassembled WGS sequence"/>
</dbReference>
<evidence type="ECO:0000313" key="7">
    <source>
        <dbReference type="Proteomes" id="UP000824469"/>
    </source>
</evidence>
<name>A0AA38G1A6_TAXCH</name>
<evidence type="ECO:0000256" key="2">
    <source>
        <dbReference type="ARBA" id="ARBA00022475"/>
    </source>
</evidence>
<sequence>MYGYAGGLSTIISVVSILGRNNLVSPSEFAIVRITETLVGISCYIMVEMTLQSQRATTVSRKTTNTHTFLPPRIYLQDAMNASHMFTYTDSIKKLSDFSS</sequence>
<keyword evidence="2" id="KW-1003">Cell membrane</keyword>
<dbReference type="AlphaFoldDB" id="A0AA38G1A6"/>
<evidence type="ECO:0000256" key="1">
    <source>
        <dbReference type="ARBA" id="ARBA00004651"/>
    </source>
</evidence>
<comment type="subcellular location">
    <subcellularLocation>
        <location evidence="1">Cell membrane</location>
        <topology evidence="1">Multi-pass membrane protein</topology>
    </subcellularLocation>
</comment>
<organism evidence="6 7">
    <name type="scientific">Taxus chinensis</name>
    <name type="common">Chinese yew</name>
    <name type="synonym">Taxus wallichiana var. chinensis</name>
    <dbReference type="NCBI Taxonomy" id="29808"/>
    <lineage>
        <taxon>Eukaryota</taxon>
        <taxon>Viridiplantae</taxon>
        <taxon>Streptophyta</taxon>
        <taxon>Embryophyta</taxon>
        <taxon>Tracheophyta</taxon>
        <taxon>Spermatophyta</taxon>
        <taxon>Pinopsida</taxon>
        <taxon>Pinidae</taxon>
        <taxon>Conifers II</taxon>
        <taxon>Cupressales</taxon>
        <taxon>Taxaceae</taxon>
        <taxon>Taxus</taxon>
    </lineage>
</organism>
<dbReference type="PANTHER" id="PTHR30509">
    <property type="entry name" value="P-HYDROXYBENZOIC ACID EFFLUX PUMP SUBUNIT-RELATED"/>
    <property type="match status" value="1"/>
</dbReference>
<gene>
    <name evidence="6" type="ORF">KI387_022901</name>
</gene>
<evidence type="ECO:0000256" key="5">
    <source>
        <dbReference type="ARBA" id="ARBA00023136"/>
    </source>
</evidence>
<keyword evidence="5" id="KW-0472">Membrane</keyword>
<keyword evidence="7" id="KW-1185">Reference proteome</keyword>
<evidence type="ECO:0000313" key="6">
    <source>
        <dbReference type="EMBL" id="KAH9314274.1"/>
    </source>
</evidence>
<dbReference type="PANTHER" id="PTHR30509:SF9">
    <property type="entry name" value="MULTIDRUG RESISTANCE PROTEIN MDTO"/>
    <property type="match status" value="1"/>
</dbReference>
<protein>
    <submittedName>
        <fullName evidence="6">Uncharacterized protein</fullName>
    </submittedName>
</protein>
<keyword evidence="3" id="KW-0812">Transmembrane</keyword>
<accession>A0AA38G1A6</accession>
<feature type="non-terminal residue" evidence="6">
    <location>
        <position position="100"/>
    </location>
</feature>
<dbReference type="EMBL" id="JAHRHJ020000005">
    <property type="protein sequence ID" value="KAH9314274.1"/>
    <property type="molecule type" value="Genomic_DNA"/>
</dbReference>
<comment type="caution">
    <text evidence="6">The sequence shown here is derived from an EMBL/GenBank/DDBJ whole genome shotgun (WGS) entry which is preliminary data.</text>
</comment>
<dbReference type="GO" id="GO:0005886">
    <property type="term" value="C:plasma membrane"/>
    <property type="evidence" value="ECO:0007669"/>
    <property type="project" value="UniProtKB-SubCell"/>
</dbReference>
<keyword evidence="4" id="KW-1133">Transmembrane helix</keyword>